<dbReference type="OrthoDB" id="408933at2759"/>
<evidence type="ECO:0000256" key="2">
    <source>
        <dbReference type="ARBA" id="ARBA00010152"/>
    </source>
</evidence>
<dbReference type="AlphaFoldDB" id="A0A1V8TQ58"/>
<reference evidence="8" key="1">
    <citation type="submission" date="2017-03" db="EMBL/GenBank/DDBJ databases">
        <title>Genomes of endolithic fungi from Antarctica.</title>
        <authorList>
            <person name="Coleine C."/>
            <person name="Masonjones S."/>
            <person name="Stajich J.E."/>
        </authorList>
    </citation>
    <scope>NUCLEOTIDE SEQUENCE [LARGE SCALE GENOMIC DNA]</scope>
    <source>
        <strain evidence="8">CCFEE 5527</strain>
    </source>
</reference>
<evidence type="ECO:0000256" key="4">
    <source>
        <dbReference type="ARBA" id="ARBA00022980"/>
    </source>
</evidence>
<proteinExistence type="inferred from homology"/>
<dbReference type="Pfam" id="PF09809">
    <property type="entry name" value="MRP-L27"/>
    <property type="match status" value="1"/>
</dbReference>
<evidence type="ECO:0000256" key="6">
    <source>
        <dbReference type="ARBA" id="ARBA00023274"/>
    </source>
</evidence>
<keyword evidence="4" id="KW-0689">Ribosomal protein</keyword>
<organism evidence="7 8">
    <name type="scientific">Cryoendolithus antarcticus</name>
    <dbReference type="NCBI Taxonomy" id="1507870"/>
    <lineage>
        <taxon>Eukaryota</taxon>
        <taxon>Fungi</taxon>
        <taxon>Dikarya</taxon>
        <taxon>Ascomycota</taxon>
        <taxon>Pezizomycotina</taxon>
        <taxon>Dothideomycetes</taxon>
        <taxon>Dothideomycetidae</taxon>
        <taxon>Cladosporiales</taxon>
        <taxon>Cladosporiaceae</taxon>
        <taxon>Cryoendolithus</taxon>
    </lineage>
</organism>
<keyword evidence="8" id="KW-1185">Reference proteome</keyword>
<comment type="similarity">
    <text evidence="2">Belongs to the mitochondrion-specific ribosomal protein mL41 family.</text>
</comment>
<dbReference type="PANTHER" id="PTHR21338">
    <property type="entry name" value="MITOCHONDRIAL RIBOSOMAL PROTEIN L41"/>
    <property type="match status" value="1"/>
</dbReference>
<evidence type="ECO:0000313" key="8">
    <source>
        <dbReference type="Proteomes" id="UP000192596"/>
    </source>
</evidence>
<dbReference type="STRING" id="1507870.A0A1V8TQ58"/>
<dbReference type="Proteomes" id="UP000192596">
    <property type="component" value="Unassembled WGS sequence"/>
</dbReference>
<evidence type="ECO:0008006" key="9">
    <source>
        <dbReference type="Google" id="ProtNLM"/>
    </source>
</evidence>
<keyword evidence="5" id="KW-0496">Mitochondrion</keyword>
<dbReference type="EMBL" id="NAJO01000003">
    <property type="protein sequence ID" value="OQO13444.1"/>
    <property type="molecule type" value="Genomic_DNA"/>
</dbReference>
<comment type="subcellular location">
    <subcellularLocation>
        <location evidence="1">Mitochondrion</location>
    </subcellularLocation>
</comment>
<comment type="caution">
    <text evidence="7">The sequence shown here is derived from an EMBL/GenBank/DDBJ whole genome shotgun (WGS) entry which is preliminary data.</text>
</comment>
<evidence type="ECO:0000313" key="7">
    <source>
        <dbReference type="EMBL" id="OQO13444.1"/>
    </source>
</evidence>
<dbReference type="GO" id="GO:0003735">
    <property type="term" value="F:structural constituent of ribosome"/>
    <property type="evidence" value="ECO:0007669"/>
    <property type="project" value="InterPro"/>
</dbReference>
<dbReference type="GO" id="GO:0005762">
    <property type="term" value="C:mitochondrial large ribosomal subunit"/>
    <property type="evidence" value="ECO:0007669"/>
    <property type="project" value="InterPro"/>
</dbReference>
<evidence type="ECO:0000256" key="1">
    <source>
        <dbReference type="ARBA" id="ARBA00004173"/>
    </source>
</evidence>
<evidence type="ECO:0000256" key="5">
    <source>
        <dbReference type="ARBA" id="ARBA00023128"/>
    </source>
</evidence>
<evidence type="ECO:0000256" key="3">
    <source>
        <dbReference type="ARBA" id="ARBA00022946"/>
    </source>
</evidence>
<gene>
    <name evidence="7" type="ORF">B0A48_01672</name>
</gene>
<dbReference type="GO" id="GO:0006412">
    <property type="term" value="P:translation"/>
    <property type="evidence" value="ECO:0007669"/>
    <property type="project" value="TreeGrafter"/>
</dbReference>
<keyword evidence="6" id="KW-0687">Ribonucleoprotein</keyword>
<dbReference type="InParanoid" id="A0A1V8TQ58"/>
<protein>
    <recommendedName>
        <fullName evidence="9">54S ribosomal protein L27, mitochondrial</fullName>
    </recommendedName>
</protein>
<keyword evidence="3" id="KW-0809">Transit peptide</keyword>
<accession>A0A1V8TQ58</accession>
<name>A0A1V8TQ58_9PEZI</name>
<dbReference type="InterPro" id="IPR019189">
    <property type="entry name" value="Ribosomal_mL41"/>
</dbReference>
<sequence>MHPTPPLARAIRRLALTTKQAGKDYYKGTGTGSMGSHTKDGKYRLDYNKIRTYKVPEGLDQFTLTPFVTMKIEKRRDSFAETATNSATDGEAYLAKWKEEGGPRWDPRWLLGHVYTITPHLSIIEISIIVATNKLCSEMQDLNVVCETPVASPLGQLLESFAADGADAASDDALLMCQLS</sequence>
<dbReference type="FunCoup" id="A0A1V8TQ58">
    <property type="interactions" value="202"/>
</dbReference>
<dbReference type="PANTHER" id="PTHR21338:SF0">
    <property type="entry name" value="LARGE RIBOSOMAL SUBUNIT PROTEIN ML41"/>
    <property type="match status" value="1"/>
</dbReference>